<dbReference type="EMBL" id="JBFXLS010000152">
    <property type="protein sequence ID" value="KAL2813068.1"/>
    <property type="molecule type" value="Genomic_DNA"/>
</dbReference>
<comment type="caution">
    <text evidence="3">The sequence shown here is derived from an EMBL/GenBank/DDBJ whole genome shotgun (WGS) entry which is preliminary data.</text>
</comment>
<dbReference type="SUPFAM" id="SSF49785">
    <property type="entry name" value="Galactose-binding domain-like"/>
    <property type="match status" value="1"/>
</dbReference>
<evidence type="ECO:0000256" key="1">
    <source>
        <dbReference type="ARBA" id="ARBA00022801"/>
    </source>
</evidence>
<name>A0ABR4HC64_9EURO</name>
<evidence type="ECO:0000313" key="4">
    <source>
        <dbReference type="Proteomes" id="UP001610335"/>
    </source>
</evidence>
<proteinExistence type="predicted"/>
<gene>
    <name evidence="3" type="ORF">BDW59DRAFT_154966</name>
</gene>
<dbReference type="InterPro" id="IPR003305">
    <property type="entry name" value="CenC_carb-bd"/>
</dbReference>
<organism evidence="3 4">
    <name type="scientific">Aspergillus cavernicola</name>
    <dbReference type="NCBI Taxonomy" id="176166"/>
    <lineage>
        <taxon>Eukaryota</taxon>
        <taxon>Fungi</taxon>
        <taxon>Dikarya</taxon>
        <taxon>Ascomycota</taxon>
        <taxon>Pezizomycotina</taxon>
        <taxon>Eurotiomycetes</taxon>
        <taxon>Eurotiomycetidae</taxon>
        <taxon>Eurotiales</taxon>
        <taxon>Aspergillaceae</taxon>
        <taxon>Aspergillus</taxon>
        <taxon>Aspergillus subgen. Nidulantes</taxon>
    </lineage>
</organism>
<dbReference type="Gene3D" id="2.60.120.260">
    <property type="entry name" value="Galactose-binding domain-like"/>
    <property type="match status" value="1"/>
</dbReference>
<protein>
    <recommendedName>
        <fullName evidence="2">CBM-cenC domain-containing protein</fullName>
    </recommendedName>
</protein>
<dbReference type="Proteomes" id="UP001610335">
    <property type="component" value="Unassembled WGS sequence"/>
</dbReference>
<sequence length="198" mass="21367">MLEAILQNYLKPPSIPSSLLNQSAQILTRKYHTLQTNNFNPTTKMSCNVVSNPSFEAGLNGWHARPLGVATIVTGDVAYDGSNLVSLATTPDVPSATVDQYLYDLDTANTYNLTVQVRIEGDLPSANQCTFSVEAGDDPAVGTIASDFVWNAGEWIELSGTYQPTVVDTVLNFVATCSFSGDVQLLNAYFDDVILSDC</sequence>
<evidence type="ECO:0000259" key="2">
    <source>
        <dbReference type="Pfam" id="PF02018"/>
    </source>
</evidence>
<feature type="domain" description="CBM-cenC" evidence="2">
    <location>
        <begin position="48"/>
        <end position="169"/>
    </location>
</feature>
<reference evidence="3 4" key="1">
    <citation type="submission" date="2024-07" db="EMBL/GenBank/DDBJ databases">
        <title>Section-level genome sequencing and comparative genomics of Aspergillus sections Usti and Cavernicolus.</title>
        <authorList>
            <consortium name="Lawrence Berkeley National Laboratory"/>
            <person name="Nybo J.L."/>
            <person name="Vesth T.C."/>
            <person name="Theobald S."/>
            <person name="Frisvad J.C."/>
            <person name="Larsen T.O."/>
            <person name="Kjaerboelling I."/>
            <person name="Rothschild-Mancinelli K."/>
            <person name="Lyhne E.K."/>
            <person name="Kogle M.E."/>
            <person name="Barry K."/>
            <person name="Clum A."/>
            <person name="Na H."/>
            <person name="Ledsgaard L."/>
            <person name="Lin J."/>
            <person name="Lipzen A."/>
            <person name="Kuo A."/>
            <person name="Riley R."/>
            <person name="Mondo S."/>
            <person name="LaButti K."/>
            <person name="Haridas S."/>
            <person name="Pangalinan J."/>
            <person name="Salamov A.A."/>
            <person name="Simmons B.A."/>
            <person name="Magnuson J.K."/>
            <person name="Chen J."/>
            <person name="Drula E."/>
            <person name="Henrissat B."/>
            <person name="Wiebenga A."/>
            <person name="Lubbers R.J."/>
            <person name="Gomes A.C."/>
            <person name="Makela M.R."/>
            <person name="Stajich J."/>
            <person name="Grigoriev I.V."/>
            <person name="Mortensen U.H."/>
            <person name="De vries R.P."/>
            <person name="Baker S.E."/>
            <person name="Andersen M.R."/>
        </authorList>
    </citation>
    <scope>NUCLEOTIDE SEQUENCE [LARGE SCALE GENOMIC DNA]</scope>
    <source>
        <strain evidence="3 4">CBS 600.67</strain>
    </source>
</reference>
<dbReference type="Pfam" id="PF02018">
    <property type="entry name" value="CBM_4_9"/>
    <property type="match status" value="1"/>
</dbReference>
<dbReference type="InterPro" id="IPR008979">
    <property type="entry name" value="Galactose-bd-like_sf"/>
</dbReference>
<keyword evidence="1" id="KW-0378">Hydrolase</keyword>
<keyword evidence="4" id="KW-1185">Reference proteome</keyword>
<evidence type="ECO:0000313" key="3">
    <source>
        <dbReference type="EMBL" id="KAL2813068.1"/>
    </source>
</evidence>
<accession>A0ABR4HC64</accession>